<protein>
    <recommendedName>
        <fullName evidence="7">tRNA (guanine-N(7)-)-methyltransferase</fullName>
        <ecNumber evidence="7">2.1.1.33</ecNumber>
    </recommendedName>
    <alternativeName>
        <fullName evidence="7">tRNA (guanine(46)-N(7))-methyltransferase</fullName>
    </alternativeName>
    <alternativeName>
        <fullName evidence="7">tRNA(m7G46)-methyltransferase</fullName>
    </alternativeName>
</protein>
<proteinExistence type="inferred from homology"/>
<comment type="pathway">
    <text evidence="7">tRNA modification; N(7)-methylguanine-tRNA biosynthesis.</text>
</comment>
<evidence type="ECO:0000256" key="7">
    <source>
        <dbReference type="HAMAP-Rule" id="MF_01057"/>
    </source>
</evidence>
<feature type="binding site" evidence="7">
    <location>
        <position position="117"/>
    </location>
    <ligand>
        <name>S-adenosyl-L-methionine</name>
        <dbReference type="ChEBI" id="CHEBI:59789"/>
    </ligand>
</feature>
<feature type="binding site" evidence="7">
    <location>
        <position position="121"/>
    </location>
    <ligand>
        <name>substrate</name>
    </ligand>
</feature>
<dbReference type="GO" id="GO:0008176">
    <property type="term" value="F:tRNA (guanine(46)-N7)-methyltransferase activity"/>
    <property type="evidence" value="ECO:0007669"/>
    <property type="project" value="UniProtKB-UniRule"/>
</dbReference>
<dbReference type="Pfam" id="PF02390">
    <property type="entry name" value="Methyltransf_4"/>
    <property type="match status" value="1"/>
</dbReference>
<dbReference type="EC" id="2.1.1.33" evidence="7"/>
<dbReference type="GO" id="GO:0043527">
    <property type="term" value="C:tRNA methyltransferase complex"/>
    <property type="evidence" value="ECO:0007669"/>
    <property type="project" value="TreeGrafter"/>
</dbReference>
<evidence type="ECO:0000256" key="6">
    <source>
        <dbReference type="ARBA" id="ARBA00022694"/>
    </source>
</evidence>
<dbReference type="PANTHER" id="PTHR23417">
    <property type="entry name" value="3-DEOXY-D-MANNO-OCTULOSONIC-ACID TRANSFERASE/TRNA GUANINE-N 7 - -METHYLTRANSFERASE"/>
    <property type="match status" value="1"/>
</dbReference>
<dbReference type="Proteomes" id="UP000319449">
    <property type="component" value="Unassembled WGS sequence"/>
</dbReference>
<feature type="binding site" evidence="7">
    <location>
        <position position="42"/>
    </location>
    <ligand>
        <name>S-adenosyl-L-methionine</name>
        <dbReference type="ChEBI" id="CHEBI:59789"/>
    </ligand>
</feature>
<keyword evidence="6 7" id="KW-0819">tRNA processing</keyword>
<comment type="caution">
    <text evidence="8">The sequence shown here is derived from an EMBL/GenBank/DDBJ whole genome shotgun (WGS) entry which is preliminary data.</text>
</comment>
<dbReference type="UniPathway" id="UPA00989"/>
<comment type="catalytic activity">
    <reaction evidence="1 7">
        <text>guanosine(46) in tRNA + S-adenosyl-L-methionine = N(7)-methylguanosine(46) in tRNA + S-adenosyl-L-homocysteine</text>
        <dbReference type="Rhea" id="RHEA:42708"/>
        <dbReference type="Rhea" id="RHEA-COMP:10188"/>
        <dbReference type="Rhea" id="RHEA-COMP:10189"/>
        <dbReference type="ChEBI" id="CHEBI:57856"/>
        <dbReference type="ChEBI" id="CHEBI:59789"/>
        <dbReference type="ChEBI" id="CHEBI:74269"/>
        <dbReference type="ChEBI" id="CHEBI:74480"/>
        <dbReference type="EC" id="2.1.1.33"/>
    </reaction>
</comment>
<gene>
    <name evidence="7" type="primary">trmB</name>
    <name evidence="8" type="ORF">JN12_00048</name>
</gene>
<evidence type="ECO:0000313" key="8">
    <source>
        <dbReference type="EMBL" id="TWJ33376.1"/>
    </source>
</evidence>
<comment type="similarity">
    <text evidence="7">Belongs to the class I-like SAM-binding methyltransferase superfamily. TrmB family.</text>
</comment>
<feature type="binding site" evidence="7">
    <location>
        <position position="67"/>
    </location>
    <ligand>
        <name>S-adenosyl-L-methionine</name>
        <dbReference type="ChEBI" id="CHEBI:59789"/>
    </ligand>
</feature>
<evidence type="ECO:0000256" key="4">
    <source>
        <dbReference type="ARBA" id="ARBA00022679"/>
    </source>
</evidence>
<dbReference type="OrthoDB" id="9802090at2"/>
<organism evidence="8 9">
    <name type="scientific">Geobacter argillaceus</name>
    <dbReference type="NCBI Taxonomy" id="345631"/>
    <lineage>
        <taxon>Bacteria</taxon>
        <taxon>Pseudomonadati</taxon>
        <taxon>Thermodesulfobacteriota</taxon>
        <taxon>Desulfuromonadia</taxon>
        <taxon>Geobacterales</taxon>
        <taxon>Geobacteraceae</taxon>
        <taxon>Geobacter</taxon>
    </lineage>
</organism>
<dbReference type="InterPro" id="IPR003358">
    <property type="entry name" value="tRNA_(Gua-N-7)_MeTrfase_Trmb"/>
</dbReference>
<feature type="binding site" evidence="7">
    <location>
        <position position="94"/>
    </location>
    <ligand>
        <name>S-adenosyl-L-methionine</name>
        <dbReference type="ChEBI" id="CHEBI:59789"/>
    </ligand>
</feature>
<keyword evidence="4 7" id="KW-0808">Transferase</keyword>
<keyword evidence="9" id="KW-1185">Reference proteome</keyword>
<sequence>MHRISTQTMIAIDSPFFLQPEELPKQPDWSTIFGNDRPLALEIGCGIGDFVVKTAVDFPDLNFIALDFYNKGCYKSCRRVEKAGLDNVRVGRFEARQFIADYLQPGSLQKVFINCPDPWPKQRHRKRRLVQPAFVKFLADYLVPGGDFHFATDFDDYGIDVAGFMPQLDEFENCLTPDLYRHELANYHRTKYMLKFMAHGARIYFVHYRKAVSPLRLES</sequence>
<evidence type="ECO:0000256" key="2">
    <source>
        <dbReference type="ARBA" id="ARBA00003015"/>
    </source>
</evidence>
<accession>A0A562WSQ2</accession>
<dbReference type="InterPro" id="IPR029063">
    <property type="entry name" value="SAM-dependent_MTases_sf"/>
</dbReference>
<dbReference type="HAMAP" id="MF_01057">
    <property type="entry name" value="tRNA_methyltr_TrmB"/>
    <property type="match status" value="1"/>
</dbReference>
<dbReference type="RefSeq" id="WP_145016898.1">
    <property type="nucleotide sequence ID" value="NZ_VLLN01000001.1"/>
</dbReference>
<dbReference type="AlphaFoldDB" id="A0A562WSQ2"/>
<dbReference type="SUPFAM" id="SSF53335">
    <property type="entry name" value="S-adenosyl-L-methionine-dependent methyltransferases"/>
    <property type="match status" value="1"/>
</dbReference>
<dbReference type="NCBIfam" id="TIGR00091">
    <property type="entry name" value="tRNA (guanosine(46)-N7)-methyltransferase TrmB"/>
    <property type="match status" value="1"/>
</dbReference>
<comment type="function">
    <text evidence="2 7">Catalyzes the formation of N(7)-methylguanine at position 46 (m7G46) in tRNA.</text>
</comment>
<dbReference type="Gene3D" id="3.40.50.150">
    <property type="entry name" value="Vaccinia Virus protein VP39"/>
    <property type="match status" value="1"/>
</dbReference>
<dbReference type="PROSITE" id="PS51625">
    <property type="entry name" value="SAM_MT_TRMB"/>
    <property type="match status" value="1"/>
</dbReference>
<evidence type="ECO:0000256" key="1">
    <source>
        <dbReference type="ARBA" id="ARBA00000142"/>
    </source>
</evidence>
<comment type="caution">
    <text evidence="7">Lacks conserved residue(s) required for the propagation of feature annotation.</text>
</comment>
<evidence type="ECO:0000313" key="9">
    <source>
        <dbReference type="Proteomes" id="UP000319449"/>
    </source>
</evidence>
<feature type="binding site" evidence="7">
    <location>
        <position position="153"/>
    </location>
    <ligand>
        <name>substrate</name>
    </ligand>
</feature>
<name>A0A562WSQ2_9BACT</name>
<reference evidence="8 9" key="1">
    <citation type="submission" date="2019-07" db="EMBL/GenBank/DDBJ databases">
        <title>Genomic Encyclopedia of Archaeal and Bacterial Type Strains, Phase II (KMG-II): from individual species to whole genera.</title>
        <authorList>
            <person name="Goeker M."/>
        </authorList>
    </citation>
    <scope>NUCLEOTIDE SEQUENCE [LARGE SCALE GENOMIC DNA]</scope>
    <source>
        <strain evidence="8 9">ATCC BAA-1139</strain>
    </source>
</reference>
<keyword evidence="3 7" id="KW-0489">Methyltransferase</keyword>
<dbReference type="InterPro" id="IPR055361">
    <property type="entry name" value="tRNA_methyltr_TrmB_bact"/>
</dbReference>
<dbReference type="EMBL" id="VLLN01000001">
    <property type="protein sequence ID" value="TWJ33376.1"/>
    <property type="molecule type" value="Genomic_DNA"/>
</dbReference>
<keyword evidence="5 7" id="KW-0949">S-adenosyl-L-methionine</keyword>
<dbReference type="PANTHER" id="PTHR23417:SF14">
    <property type="entry name" value="PENTACOTRIPEPTIDE-REPEAT REGION OF PRORP DOMAIN-CONTAINING PROTEIN"/>
    <property type="match status" value="1"/>
</dbReference>
<evidence type="ECO:0000256" key="5">
    <source>
        <dbReference type="ARBA" id="ARBA00022691"/>
    </source>
</evidence>
<evidence type="ECO:0000256" key="3">
    <source>
        <dbReference type="ARBA" id="ARBA00022603"/>
    </source>
</evidence>